<name>A0A4P9VX98_9FUNG</name>
<sequence>MSIQYIPLLVSIASDTGGIPKSSILAAASFLLGLTEIMEMFDTRLWTSQSLRPLLAAQSLEPVPERKVNDRRGSSPDVETGLKGVWRLPPVKITVLNGTEHLPNGGTSHPIATSLRTFLDAIGYLGDESSPLVVRIFVIDSAESRDAIYDRFMSSELQTTQCVFIGPSNSGSFIFDGKTDAGRWFQGILVMMADATHDDLAAQVLLSAGLRVKDILLAYSGSGASAGHGPRVVTRIGSSRNLLHDVQKELGHDVRAAVGRRPPRRAGKRVQLGASRARRFPPFPARPAGVGRGRSVAPPVCGQGAVPPHLITPVIAGGLLQGGNVDGYTKSDSRNESELDEVD</sequence>
<dbReference type="Proteomes" id="UP000269721">
    <property type="component" value="Unassembled WGS sequence"/>
</dbReference>
<evidence type="ECO:0000256" key="1">
    <source>
        <dbReference type="SAM" id="MobiDB-lite"/>
    </source>
</evidence>
<keyword evidence="3" id="KW-1185">Reference proteome</keyword>
<evidence type="ECO:0000313" key="3">
    <source>
        <dbReference type="Proteomes" id="UP000269721"/>
    </source>
</evidence>
<organism evidence="2 3">
    <name type="scientific">Blyttiomyces helicus</name>
    <dbReference type="NCBI Taxonomy" id="388810"/>
    <lineage>
        <taxon>Eukaryota</taxon>
        <taxon>Fungi</taxon>
        <taxon>Fungi incertae sedis</taxon>
        <taxon>Chytridiomycota</taxon>
        <taxon>Chytridiomycota incertae sedis</taxon>
        <taxon>Chytridiomycetes</taxon>
        <taxon>Chytridiomycetes incertae sedis</taxon>
        <taxon>Blyttiomyces</taxon>
    </lineage>
</organism>
<dbReference type="AlphaFoldDB" id="A0A4P9VX98"/>
<proteinExistence type="predicted"/>
<gene>
    <name evidence="2" type="ORF">BDK51DRAFT_45531</name>
</gene>
<feature type="region of interest" description="Disordered" evidence="1">
    <location>
        <begin position="322"/>
        <end position="343"/>
    </location>
</feature>
<evidence type="ECO:0000313" key="2">
    <source>
        <dbReference type="EMBL" id="RKO82908.1"/>
    </source>
</evidence>
<dbReference type="EMBL" id="ML001925">
    <property type="protein sequence ID" value="RKO82908.1"/>
    <property type="molecule type" value="Genomic_DNA"/>
</dbReference>
<reference evidence="3" key="1">
    <citation type="journal article" date="2018" name="Nat. Microbiol.">
        <title>Leveraging single-cell genomics to expand the fungal tree of life.</title>
        <authorList>
            <person name="Ahrendt S.R."/>
            <person name="Quandt C.A."/>
            <person name="Ciobanu D."/>
            <person name="Clum A."/>
            <person name="Salamov A."/>
            <person name="Andreopoulos B."/>
            <person name="Cheng J.F."/>
            <person name="Woyke T."/>
            <person name="Pelin A."/>
            <person name="Henrissat B."/>
            <person name="Reynolds N.K."/>
            <person name="Benny G.L."/>
            <person name="Smith M.E."/>
            <person name="James T.Y."/>
            <person name="Grigoriev I.V."/>
        </authorList>
    </citation>
    <scope>NUCLEOTIDE SEQUENCE [LARGE SCALE GENOMIC DNA]</scope>
</reference>
<protein>
    <submittedName>
        <fullName evidence="2">Uncharacterized protein</fullName>
    </submittedName>
</protein>
<accession>A0A4P9VX98</accession>